<dbReference type="InterPro" id="IPR033053">
    <property type="entry name" value="Hir3/CABIN1"/>
</dbReference>
<name>A0AAN7HQT1_9FUNG</name>
<dbReference type="InterPro" id="IPR011990">
    <property type="entry name" value="TPR-like_helical_dom_sf"/>
</dbReference>
<dbReference type="AlphaFoldDB" id="A0AAN7HQT1"/>
<dbReference type="RefSeq" id="XP_064677271.1">
    <property type="nucleotide sequence ID" value="XM_064824335.1"/>
</dbReference>
<dbReference type="PANTHER" id="PTHR15502">
    <property type="entry name" value="CALCINEURIN-BINDING PROTEIN CABIN 1-RELATED"/>
    <property type="match status" value="1"/>
</dbReference>
<dbReference type="GO" id="GO:0006325">
    <property type="term" value="P:chromatin organization"/>
    <property type="evidence" value="ECO:0007669"/>
    <property type="project" value="InterPro"/>
</dbReference>
<evidence type="ECO:0000256" key="3">
    <source>
        <dbReference type="ARBA" id="ARBA00023242"/>
    </source>
</evidence>
<dbReference type="GeneID" id="89948722"/>
<accession>A0AAN7HQT1</accession>
<feature type="region of interest" description="Disordered" evidence="4">
    <location>
        <begin position="478"/>
        <end position="545"/>
    </location>
</feature>
<dbReference type="Proteomes" id="UP001304243">
    <property type="component" value="Unassembled WGS sequence"/>
</dbReference>
<evidence type="ECO:0000313" key="6">
    <source>
        <dbReference type="Proteomes" id="UP001304243"/>
    </source>
</evidence>
<feature type="compositionally biased region" description="Basic and acidic residues" evidence="4">
    <location>
        <begin position="509"/>
        <end position="519"/>
    </location>
</feature>
<dbReference type="Gene3D" id="1.25.40.10">
    <property type="entry name" value="Tetratricopeptide repeat domain"/>
    <property type="match status" value="1"/>
</dbReference>
<proteinExistence type="inferred from homology"/>
<feature type="region of interest" description="Disordered" evidence="4">
    <location>
        <begin position="13"/>
        <end position="45"/>
    </location>
</feature>
<sequence length="545" mass="60557">MYEELVAHHLVKREPKPKKKSAAAASSTTSSNASSNNATNNDVDHVEESPLSTLRFLVFKNYASILKDDYMTGQEQQNAAIADKALYNYLQAVKIDPTDYSLWYYIGYLSQKLHKLRFARLAYETGFYMSDQERTLKLPTIRPNDAIRIVKGGKFTIMQWRCLENLCQVLYDIGDYRLCTFYLDLVLKRNAHWEAGLQLKQQLNDSKLPSAEIGAWGAEAMETDCKDRNPITIHLEKSDWILLIKSLLDEHKRLVYKDAANSNTLKTATGVNATEAEQPEEDFFISHAIMIHVNDKEEKGEDEGKEERQQAVDNPSQQASEAVAAIPEPAIILEKPVGQEQLPKEPTIILERPVNDESDSTSAMDVDAIQELVVSVERPDASMVEEPSVVLESTANAGSGELVDQNTATEQPVAATAASATNDQVRTDPQAESSRPNAIAISDLLSQSASVPMPLLTLLPNPTATKPIVIESIPDISNDAEMTDATHAIPLKRKRDDRGDDDSASQTDTTHENVGGRDENDGEDGENEEDEEEEDEAEEKRLSLR</sequence>
<gene>
    <name evidence="5" type="ORF">ATC70_005036</name>
</gene>
<organism evidence="5 6">
    <name type="scientific">Mucor velutinosus</name>
    <dbReference type="NCBI Taxonomy" id="708070"/>
    <lineage>
        <taxon>Eukaryota</taxon>
        <taxon>Fungi</taxon>
        <taxon>Fungi incertae sedis</taxon>
        <taxon>Mucoromycota</taxon>
        <taxon>Mucoromycotina</taxon>
        <taxon>Mucoromycetes</taxon>
        <taxon>Mucorales</taxon>
        <taxon>Mucorineae</taxon>
        <taxon>Mucoraceae</taxon>
        <taxon>Mucor</taxon>
    </lineage>
</organism>
<comment type="similarity">
    <text evidence="2">Belongs to the HIR3 family.</text>
</comment>
<evidence type="ECO:0000256" key="1">
    <source>
        <dbReference type="ARBA" id="ARBA00004123"/>
    </source>
</evidence>
<evidence type="ECO:0000256" key="4">
    <source>
        <dbReference type="SAM" id="MobiDB-lite"/>
    </source>
</evidence>
<keyword evidence="3" id="KW-0539">Nucleus</keyword>
<comment type="subcellular location">
    <subcellularLocation>
        <location evidence="1">Nucleus</location>
    </subcellularLocation>
</comment>
<feature type="compositionally biased region" description="Low complexity" evidence="4">
    <location>
        <begin position="22"/>
        <end position="41"/>
    </location>
</feature>
<keyword evidence="6" id="KW-1185">Reference proteome</keyword>
<dbReference type="SUPFAM" id="SSF48452">
    <property type="entry name" value="TPR-like"/>
    <property type="match status" value="1"/>
</dbReference>
<evidence type="ECO:0000256" key="2">
    <source>
        <dbReference type="ARBA" id="ARBA00007335"/>
    </source>
</evidence>
<protein>
    <submittedName>
        <fullName evidence="5">TPT domain-containing protein</fullName>
    </submittedName>
</protein>
<comment type="caution">
    <text evidence="5">The sequence shown here is derived from an EMBL/GenBank/DDBJ whole genome shotgun (WGS) entry which is preliminary data.</text>
</comment>
<dbReference type="GO" id="GO:0031491">
    <property type="term" value="F:nucleosome binding"/>
    <property type="evidence" value="ECO:0007669"/>
    <property type="project" value="TreeGrafter"/>
</dbReference>
<evidence type="ECO:0000313" key="5">
    <source>
        <dbReference type="EMBL" id="KAK4510605.1"/>
    </source>
</evidence>
<feature type="compositionally biased region" description="Acidic residues" evidence="4">
    <location>
        <begin position="520"/>
        <end position="537"/>
    </location>
</feature>
<feature type="region of interest" description="Disordered" evidence="4">
    <location>
        <begin position="296"/>
        <end position="322"/>
    </location>
</feature>
<reference evidence="5 6" key="1">
    <citation type="submission" date="2022-11" db="EMBL/GenBank/DDBJ databases">
        <title>Mucor velutinosus strain NIH1002 WGS.</title>
        <authorList>
            <person name="Subramanian P."/>
            <person name="Mullikin J.C."/>
            <person name="Segre J.A."/>
            <person name="Zelazny A.M."/>
        </authorList>
    </citation>
    <scope>NUCLEOTIDE SEQUENCE [LARGE SCALE GENOMIC DNA]</scope>
    <source>
        <strain evidence="5 6">NIH1002</strain>
    </source>
</reference>
<dbReference type="PANTHER" id="PTHR15502:SF7">
    <property type="entry name" value="CALCINEURIN-BINDING PROTEIN CABIN-1"/>
    <property type="match status" value="1"/>
</dbReference>
<dbReference type="EMBL" id="JASEJX010000033">
    <property type="protein sequence ID" value="KAK4510605.1"/>
    <property type="molecule type" value="Genomic_DNA"/>
</dbReference>
<feature type="region of interest" description="Disordered" evidence="4">
    <location>
        <begin position="408"/>
        <end position="438"/>
    </location>
</feature>
<dbReference type="GO" id="GO:0005634">
    <property type="term" value="C:nucleus"/>
    <property type="evidence" value="ECO:0007669"/>
    <property type="project" value="UniProtKB-SubCell"/>
</dbReference>